<dbReference type="AlphaFoldDB" id="A0AAV7QA57"/>
<accession>A0AAV7QA57</accession>
<feature type="region of interest" description="Disordered" evidence="1">
    <location>
        <begin position="1"/>
        <end position="128"/>
    </location>
</feature>
<feature type="compositionally biased region" description="Basic and acidic residues" evidence="1">
    <location>
        <begin position="11"/>
        <end position="37"/>
    </location>
</feature>
<sequence>MESYPGGTYKRISDPEELSDRDIRDTKSLIKEKEKPEGGCPNTSGEEPCGKTETEQRTARGAEERTESSKANAGENANDGRSDPKTEGGLEKGQKTPTETPRRPEQRRHITGGAWLTQSESKIGMQRQTHRQIKQQIDFFVPFYTSSDKEALFTQTGSS</sequence>
<evidence type="ECO:0000256" key="1">
    <source>
        <dbReference type="SAM" id="MobiDB-lite"/>
    </source>
</evidence>
<dbReference type="Proteomes" id="UP001066276">
    <property type="component" value="Chromosome 6"/>
</dbReference>
<evidence type="ECO:0000313" key="2">
    <source>
        <dbReference type="EMBL" id="KAJ1136464.1"/>
    </source>
</evidence>
<dbReference type="EMBL" id="JANPWB010000010">
    <property type="protein sequence ID" value="KAJ1136464.1"/>
    <property type="molecule type" value="Genomic_DNA"/>
</dbReference>
<comment type="caution">
    <text evidence="2">The sequence shown here is derived from an EMBL/GenBank/DDBJ whole genome shotgun (WGS) entry which is preliminary data.</text>
</comment>
<evidence type="ECO:0000313" key="3">
    <source>
        <dbReference type="Proteomes" id="UP001066276"/>
    </source>
</evidence>
<proteinExistence type="predicted"/>
<protein>
    <submittedName>
        <fullName evidence="2">Uncharacterized protein</fullName>
    </submittedName>
</protein>
<reference evidence="2" key="1">
    <citation type="journal article" date="2022" name="bioRxiv">
        <title>Sequencing and chromosome-scale assembly of the giantPleurodeles waltlgenome.</title>
        <authorList>
            <person name="Brown T."/>
            <person name="Elewa A."/>
            <person name="Iarovenko S."/>
            <person name="Subramanian E."/>
            <person name="Araus A.J."/>
            <person name="Petzold A."/>
            <person name="Susuki M."/>
            <person name="Suzuki K.-i.T."/>
            <person name="Hayashi T."/>
            <person name="Toyoda A."/>
            <person name="Oliveira C."/>
            <person name="Osipova E."/>
            <person name="Leigh N.D."/>
            <person name="Simon A."/>
            <person name="Yun M.H."/>
        </authorList>
    </citation>
    <scope>NUCLEOTIDE SEQUENCE</scope>
    <source>
        <strain evidence="2">20211129_DDA</strain>
        <tissue evidence="2">Liver</tissue>
    </source>
</reference>
<organism evidence="2 3">
    <name type="scientific">Pleurodeles waltl</name>
    <name type="common">Iberian ribbed newt</name>
    <dbReference type="NCBI Taxonomy" id="8319"/>
    <lineage>
        <taxon>Eukaryota</taxon>
        <taxon>Metazoa</taxon>
        <taxon>Chordata</taxon>
        <taxon>Craniata</taxon>
        <taxon>Vertebrata</taxon>
        <taxon>Euteleostomi</taxon>
        <taxon>Amphibia</taxon>
        <taxon>Batrachia</taxon>
        <taxon>Caudata</taxon>
        <taxon>Salamandroidea</taxon>
        <taxon>Salamandridae</taxon>
        <taxon>Pleurodelinae</taxon>
        <taxon>Pleurodeles</taxon>
    </lineage>
</organism>
<name>A0AAV7QA57_PLEWA</name>
<feature type="compositionally biased region" description="Basic and acidic residues" evidence="1">
    <location>
        <begin position="48"/>
        <end position="68"/>
    </location>
</feature>
<feature type="compositionally biased region" description="Basic and acidic residues" evidence="1">
    <location>
        <begin position="78"/>
        <end position="108"/>
    </location>
</feature>
<keyword evidence="3" id="KW-1185">Reference proteome</keyword>
<gene>
    <name evidence="2" type="ORF">NDU88_002880</name>
</gene>